<accession>A0A5N0VJC2</accession>
<dbReference type="InterPro" id="IPR036689">
    <property type="entry name" value="ESAT-6-like_sf"/>
</dbReference>
<dbReference type="InterPro" id="IPR038332">
    <property type="entry name" value="PPE_sf"/>
</dbReference>
<evidence type="ECO:0000256" key="1">
    <source>
        <dbReference type="SAM" id="MobiDB-lite"/>
    </source>
</evidence>
<dbReference type="Proteomes" id="UP000319769">
    <property type="component" value="Unassembled WGS sequence"/>
</dbReference>
<dbReference type="SUPFAM" id="SSF140453">
    <property type="entry name" value="EsxAB dimer-like"/>
    <property type="match status" value="1"/>
</dbReference>
<evidence type="ECO:0008006" key="4">
    <source>
        <dbReference type="Google" id="ProtNLM"/>
    </source>
</evidence>
<organism evidence="2 3">
    <name type="scientific">Amycolatopsis acidicola</name>
    <dbReference type="NCBI Taxonomy" id="2596893"/>
    <lineage>
        <taxon>Bacteria</taxon>
        <taxon>Bacillati</taxon>
        <taxon>Actinomycetota</taxon>
        <taxon>Actinomycetes</taxon>
        <taxon>Pseudonocardiales</taxon>
        <taxon>Pseudonocardiaceae</taxon>
        <taxon>Amycolatopsis</taxon>
    </lineage>
</organism>
<dbReference type="EMBL" id="VMNW02000004">
    <property type="protein sequence ID" value="KAA9165758.1"/>
    <property type="molecule type" value="Genomic_DNA"/>
</dbReference>
<keyword evidence="3" id="KW-1185">Reference proteome</keyword>
<proteinExistence type="predicted"/>
<feature type="compositionally biased region" description="Polar residues" evidence="1">
    <location>
        <begin position="193"/>
        <end position="211"/>
    </location>
</feature>
<dbReference type="AlphaFoldDB" id="A0A5N0VJC2"/>
<reference evidence="2" key="1">
    <citation type="submission" date="2019-09" db="EMBL/GenBank/DDBJ databases">
        <authorList>
            <person name="Teo W.F.A."/>
            <person name="Duangmal K."/>
        </authorList>
    </citation>
    <scope>NUCLEOTIDE SEQUENCE [LARGE SCALE GENOMIC DNA]</scope>
    <source>
        <strain evidence="2">K81G1</strain>
    </source>
</reference>
<feature type="compositionally biased region" description="Low complexity" evidence="1">
    <location>
        <begin position="361"/>
        <end position="388"/>
    </location>
</feature>
<feature type="region of interest" description="Disordered" evidence="1">
    <location>
        <begin position="193"/>
        <end position="428"/>
    </location>
</feature>
<dbReference type="Gene3D" id="1.20.1260.20">
    <property type="entry name" value="PPE superfamily"/>
    <property type="match status" value="1"/>
</dbReference>
<evidence type="ECO:0000313" key="2">
    <source>
        <dbReference type="EMBL" id="KAA9165758.1"/>
    </source>
</evidence>
<name>A0A5N0VJC2_9PSEU</name>
<feature type="compositionally biased region" description="Low complexity" evidence="1">
    <location>
        <begin position="227"/>
        <end position="253"/>
    </location>
</feature>
<dbReference type="RefSeq" id="WP_144745675.1">
    <property type="nucleotide sequence ID" value="NZ_VMNW02000004.1"/>
</dbReference>
<sequence length="428" mass="42297">MDGTQIYNNFNAGDSQQLQAASEAVNQLATGYNDEHEAIKNLQTRMNASWTGSSGDAANAGASPLAQAFDDSLGPLVKTQGSMQAQSDVFEASKSKVVPVPPAPEKPSGWSVGLKAAIPIVGPSLAVSDVKSYQDGVAKTNAANENNVRVMDQYSSVTGDTKGIIPMDYQTLPSDGATIGLKSASVGSVGSVESQYNDHTNASSATVNQPVGGTGGGPVSAAPNLNGPSSVTSSTPTTGGTSGSVSPLPNLPGGTSGTTGGSTNSSNFVPGVGPGYGGGTGDTERTTGRTANRGPSASSSSAASRLYGSQSEGGPGRRGSAAKESIGRGGSAAKESLGRGAAASESARELGAGKNTGAGRPGSAAAAEEAAASRSASKSGSGSPMGAAGQRGKGEEDDEHQRPDYLLEADPDAVFGSDVRATPPVIGE</sequence>
<gene>
    <name evidence="2" type="ORF">FPZ12_004515</name>
</gene>
<evidence type="ECO:0000313" key="3">
    <source>
        <dbReference type="Proteomes" id="UP000319769"/>
    </source>
</evidence>
<feature type="compositionally biased region" description="Low complexity" evidence="1">
    <location>
        <begin position="261"/>
        <end position="271"/>
    </location>
</feature>
<feature type="compositionally biased region" description="Gly residues" evidence="1">
    <location>
        <begin position="272"/>
        <end position="281"/>
    </location>
</feature>
<comment type="caution">
    <text evidence="2">The sequence shown here is derived from an EMBL/GenBank/DDBJ whole genome shotgun (WGS) entry which is preliminary data.</text>
</comment>
<dbReference type="OrthoDB" id="3602820at2"/>
<protein>
    <recommendedName>
        <fullName evidence="4">PPE domain-containing protein</fullName>
    </recommendedName>
</protein>